<dbReference type="AlphaFoldDB" id="A0A6P6Y2H9"/>
<dbReference type="SUPFAM" id="SSF103657">
    <property type="entry name" value="BAR/IMD domain-like"/>
    <property type="match status" value="1"/>
</dbReference>
<keyword evidence="3" id="KW-1185">Reference proteome</keyword>
<feature type="region of interest" description="Disordered" evidence="1">
    <location>
        <begin position="493"/>
        <end position="524"/>
    </location>
</feature>
<feature type="domain" description="IMD" evidence="2">
    <location>
        <begin position="8"/>
        <end position="279"/>
    </location>
</feature>
<proteinExistence type="predicted"/>
<evidence type="ECO:0000259" key="2">
    <source>
        <dbReference type="PROSITE" id="PS51338"/>
    </source>
</evidence>
<dbReference type="GO" id="GO:0009898">
    <property type="term" value="C:cytoplasmic side of plasma membrane"/>
    <property type="evidence" value="ECO:0007669"/>
    <property type="project" value="TreeGrafter"/>
</dbReference>
<gene>
    <name evidence="4" type="primary">LOC113792793</name>
</gene>
<dbReference type="InterPro" id="IPR027267">
    <property type="entry name" value="AH/BAR_dom_sf"/>
</dbReference>
<feature type="compositionally biased region" description="Polar residues" evidence="1">
    <location>
        <begin position="656"/>
        <end position="665"/>
    </location>
</feature>
<organism evidence="3 4">
    <name type="scientific">Dermatophagoides pteronyssinus</name>
    <name type="common">European house dust mite</name>
    <dbReference type="NCBI Taxonomy" id="6956"/>
    <lineage>
        <taxon>Eukaryota</taxon>
        <taxon>Metazoa</taxon>
        <taxon>Ecdysozoa</taxon>
        <taxon>Arthropoda</taxon>
        <taxon>Chelicerata</taxon>
        <taxon>Arachnida</taxon>
        <taxon>Acari</taxon>
        <taxon>Acariformes</taxon>
        <taxon>Sarcoptiformes</taxon>
        <taxon>Astigmata</taxon>
        <taxon>Psoroptidia</taxon>
        <taxon>Analgoidea</taxon>
        <taxon>Pyroglyphidae</taxon>
        <taxon>Dermatophagoidinae</taxon>
        <taxon>Dermatophagoides</taxon>
    </lineage>
</organism>
<sequence>MMDTTTTTTTNVDHRDGNALGGLFQNIIVDLRNGANNWDDLLLKANKFHLQLKLTISSSTAFLDAFQKIADMATTTRGGTKEIGSALTRLCLRNRSVEAKLKSLTSSLFDSFISPLQDRVDEWKKIISQIDKEHSKEIKRLKQFRKKHSSEMRVTSAFANNTFRMRKHLPRGKLKNDFPRIGSMYDVDKIIESVDCNNKEKYFMLEEVERNYVRRALIEERLHYCVFFNLLRPVIEEELSMLQEIIHLEEILTTLTSLTNDPHKLPTSSENFIHSLQFNDSIVPILESTYSDYGSHHNQHHHSRKSSISSMDSLNTLSTDSVSFRNVKSLSQPNIIPGFRPKSIASQDSGFLSHDYNIPNIGRLVIYNGVNKIDKNLNSVDKDRICLMNGKSILCSSTTTTTTIESNDNKEIEEKIEYATSAPLYQSNNICSQPIYVNVHNDNNNGYDRTRFSSEGSLTPTNHNHDIHPIDNSNYSKYFTNNVNNSNNLQQQTNVESNQQTYKKPIPPKPPLRHSSKLSTKYMTPDTNKRSTLIFVKNTENSDFPPPPPEAFIRPPAAAAAEQCEKINDNLCCRYSVPNRHLVFCDNKECLKDYNQTIRQTYVPPAIYHSTSMMNSNQQQQSSSAIGQDSSLTIQGYHKDNDTQYDNNNHHHHHYQSSINLSKNH</sequence>
<dbReference type="RefSeq" id="XP_027198534.1">
    <property type="nucleotide sequence ID" value="XM_027342733.1"/>
</dbReference>
<dbReference type="Proteomes" id="UP000515146">
    <property type="component" value="Unplaced"/>
</dbReference>
<dbReference type="PANTHER" id="PTHR15708:SF4">
    <property type="entry name" value="FI21477P1-RELATED"/>
    <property type="match status" value="1"/>
</dbReference>
<dbReference type="GO" id="GO:0003779">
    <property type="term" value="F:actin binding"/>
    <property type="evidence" value="ECO:0007669"/>
    <property type="project" value="InterPro"/>
</dbReference>
<evidence type="ECO:0000313" key="3">
    <source>
        <dbReference type="Proteomes" id="UP000515146"/>
    </source>
</evidence>
<accession>A0A6P6Y2H9</accession>
<dbReference type="InterPro" id="IPR030127">
    <property type="entry name" value="MTSS1/MTSS2"/>
</dbReference>
<dbReference type="PANTHER" id="PTHR15708">
    <property type="entry name" value="ACTIN BUNDLING/MISSING IN METASTASIS-RELATED"/>
    <property type="match status" value="1"/>
</dbReference>
<dbReference type="GO" id="GO:0030031">
    <property type="term" value="P:cell projection assembly"/>
    <property type="evidence" value="ECO:0007669"/>
    <property type="project" value="TreeGrafter"/>
</dbReference>
<dbReference type="OrthoDB" id="10061327at2759"/>
<dbReference type="PROSITE" id="PS51338">
    <property type="entry name" value="IMD"/>
    <property type="match status" value="1"/>
</dbReference>
<reference evidence="4" key="1">
    <citation type="submission" date="2025-08" db="UniProtKB">
        <authorList>
            <consortium name="RefSeq"/>
        </authorList>
    </citation>
    <scope>IDENTIFICATION</scope>
    <source>
        <strain evidence="4">Airmid</strain>
    </source>
</reference>
<dbReference type="Pfam" id="PF08397">
    <property type="entry name" value="IMD"/>
    <property type="match status" value="1"/>
</dbReference>
<evidence type="ECO:0000256" key="1">
    <source>
        <dbReference type="SAM" id="MobiDB-lite"/>
    </source>
</evidence>
<dbReference type="InParanoid" id="A0A6P6Y2H9"/>
<dbReference type="GO" id="GO:0007009">
    <property type="term" value="P:plasma membrane organization"/>
    <property type="evidence" value="ECO:0007669"/>
    <property type="project" value="InterPro"/>
</dbReference>
<dbReference type="InterPro" id="IPR013606">
    <property type="entry name" value="I-BAR_dom"/>
</dbReference>
<protein>
    <submittedName>
        <fullName evidence="4">Uncharacterized protein LOC113792793 isoform X2</fullName>
    </submittedName>
</protein>
<evidence type="ECO:0000313" key="4">
    <source>
        <dbReference type="RefSeq" id="XP_027198534.1"/>
    </source>
</evidence>
<feature type="region of interest" description="Disordered" evidence="1">
    <location>
        <begin position="636"/>
        <end position="665"/>
    </location>
</feature>
<dbReference type="GO" id="GO:0005543">
    <property type="term" value="F:phospholipid binding"/>
    <property type="evidence" value="ECO:0007669"/>
    <property type="project" value="TreeGrafter"/>
</dbReference>
<dbReference type="GO" id="GO:0015629">
    <property type="term" value="C:actin cytoskeleton"/>
    <property type="evidence" value="ECO:0007669"/>
    <property type="project" value="TreeGrafter"/>
</dbReference>
<dbReference type="OMA" id="RNGANNW"/>
<name>A0A6P6Y2H9_DERPT</name>
<dbReference type="Gene3D" id="1.20.1270.60">
    <property type="entry name" value="Arfaptin homology (AH) domain/BAR domain"/>
    <property type="match status" value="1"/>
</dbReference>